<proteinExistence type="predicted"/>
<reference evidence="2 3" key="1">
    <citation type="submission" date="2011-06" db="EMBL/GenBank/DDBJ databases">
        <title>The draft genome of Thiorhodococcus drewsii AZ1.</title>
        <authorList>
            <consortium name="US DOE Joint Genome Institute (JGI-PGF)"/>
            <person name="Lucas S."/>
            <person name="Han J."/>
            <person name="Lapidus A."/>
            <person name="Cheng J.-F."/>
            <person name="Goodwin L."/>
            <person name="Pitluck S."/>
            <person name="Peters L."/>
            <person name="Land M.L."/>
            <person name="Hauser L."/>
            <person name="Vogl K."/>
            <person name="Liu Z."/>
            <person name="Imhoff J."/>
            <person name="Thiel V."/>
            <person name="Frigaard N.-U."/>
            <person name="Bryant D.A."/>
            <person name="Woyke T.J."/>
        </authorList>
    </citation>
    <scope>NUCLEOTIDE SEQUENCE [LARGE SCALE GENOMIC DNA]</scope>
    <source>
        <strain evidence="2 3">AZ1</strain>
    </source>
</reference>
<comment type="caution">
    <text evidence="2">The sequence shown here is derived from an EMBL/GenBank/DDBJ whole genome shotgun (WGS) entry which is preliminary data.</text>
</comment>
<feature type="chain" id="PRO_5003429017" evidence="1">
    <location>
        <begin position="25"/>
        <end position="235"/>
    </location>
</feature>
<dbReference type="EMBL" id="AFWT01000054">
    <property type="protein sequence ID" value="EGV27881.1"/>
    <property type="molecule type" value="Genomic_DNA"/>
</dbReference>
<keyword evidence="1" id="KW-0732">Signal</keyword>
<keyword evidence="3" id="KW-1185">Reference proteome</keyword>
<dbReference type="eggNOG" id="ENOG50308Y1">
    <property type="taxonomic scope" value="Bacteria"/>
</dbReference>
<evidence type="ECO:0000256" key="1">
    <source>
        <dbReference type="SAM" id="SignalP"/>
    </source>
</evidence>
<organism evidence="2 3">
    <name type="scientific">Thiorhodococcus drewsii AZ1</name>
    <dbReference type="NCBI Taxonomy" id="765913"/>
    <lineage>
        <taxon>Bacteria</taxon>
        <taxon>Pseudomonadati</taxon>
        <taxon>Pseudomonadota</taxon>
        <taxon>Gammaproteobacteria</taxon>
        <taxon>Chromatiales</taxon>
        <taxon>Chromatiaceae</taxon>
        <taxon>Thiorhodococcus</taxon>
    </lineage>
</organism>
<sequence>MNLSQPRQHLIGLIVAAASSSGMAADRTMDTETLITSPPAADYALTETGATLSVCYDWSCANRKQVTFDATELARVRAAMDLCRNDGLHDRLQRARIGVWQMEVLAQQRIPVLANDRGLNDQDAEVAGRTDCVDNAANTTSYLKVLAELGALPGWTVGAPEVRDLFTKDVHWTATLIDADSGHRWAVDSWFRPNGHLPFVSPISDWSAAHKPWEAPLDRDNPYPRTVAELCPKTE</sequence>
<feature type="signal peptide" evidence="1">
    <location>
        <begin position="1"/>
        <end position="24"/>
    </location>
</feature>
<gene>
    <name evidence="2" type="ORF">ThidrDRAFT_4305</name>
</gene>
<protein>
    <submittedName>
        <fullName evidence="2">Uncharacterized protein</fullName>
    </submittedName>
</protein>
<name>G2E7P2_9GAMM</name>
<dbReference type="STRING" id="765913.ThidrDRAFT_4305"/>
<dbReference type="Proteomes" id="UP000004200">
    <property type="component" value="Unassembled WGS sequence"/>
</dbReference>
<accession>G2E7P2</accession>
<evidence type="ECO:0000313" key="2">
    <source>
        <dbReference type="EMBL" id="EGV27881.1"/>
    </source>
</evidence>
<dbReference type="AlphaFoldDB" id="G2E7P2"/>
<dbReference type="RefSeq" id="WP_007043018.1">
    <property type="nucleotide sequence ID" value="NZ_AFWT01000054.1"/>
</dbReference>
<evidence type="ECO:0000313" key="3">
    <source>
        <dbReference type="Proteomes" id="UP000004200"/>
    </source>
</evidence>